<comment type="caution">
    <text evidence="1">The sequence shown here is derived from an EMBL/GenBank/DDBJ whole genome shotgun (WGS) entry which is preliminary data.</text>
</comment>
<accession>A0A1X2F7Q3</accession>
<evidence type="ECO:0000313" key="2">
    <source>
        <dbReference type="Proteomes" id="UP000193964"/>
    </source>
</evidence>
<reference evidence="1 2" key="1">
    <citation type="submission" date="2016-01" db="EMBL/GenBank/DDBJ databases">
        <title>The new phylogeny of the genus Mycobacterium.</title>
        <authorList>
            <person name="Tarcisio F."/>
            <person name="Conor M."/>
            <person name="Antonella G."/>
            <person name="Elisabetta G."/>
            <person name="Giulia F.S."/>
            <person name="Sara T."/>
            <person name="Anna F."/>
            <person name="Clotilde B."/>
            <person name="Roberto B."/>
            <person name="Veronica D.S."/>
            <person name="Fabio R."/>
            <person name="Monica P."/>
            <person name="Olivier J."/>
            <person name="Enrico T."/>
            <person name="Nicola S."/>
        </authorList>
    </citation>
    <scope>NUCLEOTIDE SEQUENCE [LARGE SCALE GENOMIC DNA]</scope>
    <source>
        <strain evidence="1 2">ATCC 700010</strain>
    </source>
</reference>
<gene>
    <name evidence="1" type="ORF">AWC31_24865</name>
</gene>
<evidence type="ECO:0000313" key="1">
    <source>
        <dbReference type="EMBL" id="ORX14437.1"/>
    </source>
</evidence>
<sequence length="560" mass="60949">MRDRFGAGVRAVNGKGGDEGIDIEIRLEYDIVWILQLKFYPGGFSSEHRKRRREIANSYHRAEQHRPAIWSLVVPELCTPGEQKWVTALNDGKSSPHITVIDRDDLDAWLGAAPHIDQWAQRNVNSELERLAKIFGQEKAAILGGVSDVLARVRDLGGVVNSLDLDWAVDFAHQGGRSSVIVRPRHPGAPVTNPVTFAVEVGELDAELERVVMSNLGYATSETVHLPAEVVRSVHISGGPFQAGEYPPGPVQFVTRPGGPGRGKQLEFKTFHEGSLVGTFEGIITHAAPGPIGGTIEADFSGGHLKARLRLPHHGNTTTLSDMPGPGFEMALDFDAQPPSVVADVLSTARMLRLASRVEIRVQGALLTAVKPTYTPDSDDAEMIAIEEFAGDLAVIQRHTNSHFTMPTEMRPGERVKARVARLLAENYIVASPRAPRLTLEMSGDDTPGLREMLSRPQQPILWPAGPFTETLAGRELLIGDVYVVGRRAAILNGAEAIAALDSGTAQGFKVILEPVDEPYFYLTLANVDQTQINSRYLAAWSLYGIDQPGLPPELTDPNA</sequence>
<proteinExistence type="predicted"/>
<dbReference type="AlphaFoldDB" id="A0A1X2F7Q3"/>
<name>A0A1X2F7Q3_9MYCO</name>
<protein>
    <submittedName>
        <fullName evidence="1">Uncharacterized protein</fullName>
    </submittedName>
</protein>
<organism evidence="1 2">
    <name type="scientific">Mycolicibacterium wolinskyi</name>
    <dbReference type="NCBI Taxonomy" id="59750"/>
    <lineage>
        <taxon>Bacteria</taxon>
        <taxon>Bacillati</taxon>
        <taxon>Actinomycetota</taxon>
        <taxon>Actinomycetes</taxon>
        <taxon>Mycobacteriales</taxon>
        <taxon>Mycobacteriaceae</taxon>
        <taxon>Mycolicibacterium</taxon>
    </lineage>
</organism>
<dbReference type="Proteomes" id="UP000193964">
    <property type="component" value="Unassembled WGS sequence"/>
</dbReference>
<dbReference type="EMBL" id="LQQA01000015">
    <property type="protein sequence ID" value="ORX14437.1"/>
    <property type="molecule type" value="Genomic_DNA"/>
</dbReference>